<feature type="compositionally biased region" description="Basic and acidic residues" evidence="1">
    <location>
        <begin position="109"/>
        <end position="126"/>
    </location>
</feature>
<evidence type="ECO:0000313" key="3">
    <source>
        <dbReference type="Proteomes" id="UP000000491"/>
    </source>
</evidence>
<dbReference type="GO" id="GO:0009288">
    <property type="term" value="C:bacterial-type flagellum"/>
    <property type="evidence" value="ECO:0007669"/>
    <property type="project" value="InterPro"/>
</dbReference>
<protein>
    <submittedName>
        <fullName evidence="2">Uncharacterized protein</fullName>
    </submittedName>
</protein>
<organism evidence="2 3">
    <name type="scientific">Zymomonas mobilis subsp. pomaceae (strain ATCC 29192 / DSM 22645 / JCM 10191 / CCUG 17912 / NBRC 13757 / NCIMB 11200 / NRRL B-4491 / Barker I)</name>
    <dbReference type="NCBI Taxonomy" id="579138"/>
    <lineage>
        <taxon>Bacteria</taxon>
        <taxon>Pseudomonadati</taxon>
        <taxon>Pseudomonadota</taxon>
        <taxon>Alphaproteobacteria</taxon>
        <taxon>Sphingomonadales</taxon>
        <taxon>Zymomonadaceae</taxon>
        <taxon>Zymomonas</taxon>
    </lineage>
</organism>
<feature type="region of interest" description="Disordered" evidence="1">
    <location>
        <begin position="109"/>
        <end position="141"/>
    </location>
</feature>
<evidence type="ECO:0000256" key="1">
    <source>
        <dbReference type="SAM" id="MobiDB-lite"/>
    </source>
</evidence>
<proteinExistence type="predicted"/>
<dbReference type="HOGENOM" id="CLU_1824608_0_0_5"/>
<evidence type="ECO:0000313" key="2">
    <source>
        <dbReference type="EMBL" id="AEI37491.1"/>
    </source>
</evidence>
<dbReference type="AlphaFoldDB" id="F8ERN3"/>
<dbReference type="STRING" id="579138.Zymop_0589"/>
<dbReference type="KEGG" id="zmp:Zymop_0589"/>
<dbReference type="GO" id="GO:0071973">
    <property type="term" value="P:bacterial-type flagellum-dependent cell motility"/>
    <property type="evidence" value="ECO:0007669"/>
    <property type="project" value="InterPro"/>
</dbReference>
<dbReference type="PATRIC" id="fig|579138.3.peg.621"/>
<dbReference type="EMBL" id="CP002865">
    <property type="protein sequence ID" value="AEI37491.1"/>
    <property type="molecule type" value="Genomic_DNA"/>
</dbReference>
<dbReference type="InterPro" id="IPR012823">
    <property type="entry name" value="Flagell_FliJ"/>
</dbReference>
<dbReference type="Pfam" id="PF02050">
    <property type="entry name" value="FliJ"/>
    <property type="match status" value="1"/>
</dbReference>
<dbReference type="Proteomes" id="UP000000491">
    <property type="component" value="Chromosome"/>
</dbReference>
<name>F8ERN3_ZYMMT</name>
<dbReference type="RefSeq" id="WP_013933890.1">
    <property type="nucleotide sequence ID" value="NC_015709.1"/>
</dbReference>
<dbReference type="eggNOG" id="ENOG5031C0P">
    <property type="taxonomic scope" value="Bacteria"/>
</dbReference>
<gene>
    <name evidence="2" type="ordered locus">Zymop_0589</name>
</gene>
<accession>F8ERN3</accession>
<reference evidence="2 3" key="1">
    <citation type="journal article" date="2011" name="J. Bacteriol.">
        <title>Genome sequence of the ethanol-producing Zymomonas mobilis subsp. pomaceae lectotype strain ATCC 29192.</title>
        <authorList>
            <person name="Kouvelis V.N."/>
            <person name="Davenport K.W."/>
            <person name="Brettin T.S."/>
            <person name="Bruce D."/>
            <person name="Detter C."/>
            <person name="Han C.S."/>
            <person name="Nolan M."/>
            <person name="Tapia R."/>
            <person name="Damoulaki A."/>
            <person name="Kyrpides N.C."/>
            <person name="Typas M.A."/>
            <person name="Pappas K.M."/>
        </authorList>
    </citation>
    <scope>NUCLEOTIDE SEQUENCE [LARGE SCALE GENOMIC DNA]</scope>
    <source>
        <strain evidence="3">ATCC 29192 / DSM 22645 / JCM 10191 / CCUG 17912 / NBRC 13757 / NCIMB 11200 / NRRL B-4491 / Barker I</strain>
    </source>
</reference>
<sequence>MKQKLLRRERIARVRHIQHVQAQNDLLRAEGRVNSLVASVERLTEIQDSLTPVTGRVTGATMANAGELMIRLNTAYKDLTNMLTQANHIVARQRQKRIETRIQQETAEKLRDTVKEEAEKTRERRLMTMTQPRSFKRGEAL</sequence>